<gene>
    <name evidence="4" type="ORF">NDI76_19470</name>
</gene>
<name>A0ABU2GJG3_9EURY</name>
<feature type="domain" description="DNA2/NAM7 helicase-like C-terminal" evidence="3">
    <location>
        <begin position="512"/>
        <end position="701"/>
    </location>
</feature>
<dbReference type="Proteomes" id="UP001257060">
    <property type="component" value="Unassembled WGS sequence"/>
</dbReference>
<dbReference type="PANTHER" id="PTHR10887">
    <property type="entry name" value="DNA2/NAM7 HELICASE FAMILY"/>
    <property type="match status" value="1"/>
</dbReference>
<feature type="compositionally biased region" description="Polar residues" evidence="1">
    <location>
        <begin position="740"/>
        <end position="750"/>
    </location>
</feature>
<feature type="domain" description="DNA2/NAM7 helicase helicase" evidence="2">
    <location>
        <begin position="333"/>
        <end position="428"/>
    </location>
</feature>
<dbReference type="CDD" id="cd18808">
    <property type="entry name" value="SF1_C_Upf1"/>
    <property type="match status" value="1"/>
</dbReference>
<dbReference type="Gene3D" id="3.40.50.300">
    <property type="entry name" value="P-loop containing nucleotide triphosphate hydrolases"/>
    <property type="match status" value="2"/>
</dbReference>
<keyword evidence="5" id="KW-1185">Reference proteome</keyword>
<comment type="caution">
    <text evidence="4">The sequence shown here is derived from an EMBL/GenBank/DDBJ whole genome shotgun (WGS) entry which is preliminary data.</text>
</comment>
<dbReference type="InterPro" id="IPR045055">
    <property type="entry name" value="DNA2/NAM7-like"/>
</dbReference>
<organism evidence="4 5">
    <name type="scientific">Halogeometricum salsisoli</name>
    <dbReference type="NCBI Taxonomy" id="2950536"/>
    <lineage>
        <taxon>Archaea</taxon>
        <taxon>Methanobacteriati</taxon>
        <taxon>Methanobacteriota</taxon>
        <taxon>Stenosarchaea group</taxon>
        <taxon>Halobacteria</taxon>
        <taxon>Halobacteriales</taxon>
        <taxon>Haloferacaceae</taxon>
        <taxon>Halogeometricum</taxon>
    </lineage>
</organism>
<feature type="compositionally biased region" description="Basic and acidic residues" evidence="1">
    <location>
        <begin position="789"/>
        <end position="801"/>
    </location>
</feature>
<dbReference type="PANTHER" id="PTHR10887:SF495">
    <property type="entry name" value="HELICASE SENATAXIN ISOFORM X1-RELATED"/>
    <property type="match status" value="1"/>
</dbReference>
<dbReference type="InterPro" id="IPR041677">
    <property type="entry name" value="DNA2/NAM7_AAA_11"/>
</dbReference>
<dbReference type="InterPro" id="IPR041679">
    <property type="entry name" value="DNA2/NAM7-like_C"/>
</dbReference>
<feature type="compositionally biased region" description="Basic and acidic residues" evidence="1">
    <location>
        <begin position="808"/>
        <end position="817"/>
    </location>
</feature>
<accession>A0ABU2GJG3</accession>
<dbReference type="RefSeq" id="WP_310925851.1">
    <property type="nucleotide sequence ID" value="NZ_JAMQOP010000005.1"/>
</dbReference>
<proteinExistence type="predicted"/>
<dbReference type="InterPro" id="IPR047187">
    <property type="entry name" value="SF1_C_Upf1"/>
</dbReference>
<evidence type="ECO:0000259" key="2">
    <source>
        <dbReference type="Pfam" id="PF13086"/>
    </source>
</evidence>
<evidence type="ECO:0000256" key="1">
    <source>
        <dbReference type="SAM" id="MobiDB-lite"/>
    </source>
</evidence>
<evidence type="ECO:0000259" key="3">
    <source>
        <dbReference type="Pfam" id="PF13087"/>
    </source>
</evidence>
<dbReference type="Pfam" id="PF13086">
    <property type="entry name" value="AAA_11"/>
    <property type="match status" value="2"/>
</dbReference>
<reference evidence="4 5" key="1">
    <citation type="submission" date="2022-06" db="EMBL/GenBank/DDBJ databases">
        <title>Halogeometricum sp. a new haloarchaeum isolate from saline soil.</title>
        <authorList>
            <person name="Strakova D."/>
            <person name="Galisteo C."/>
            <person name="Sanchez-Porro C."/>
            <person name="Ventosa A."/>
        </authorList>
    </citation>
    <scope>NUCLEOTIDE SEQUENCE [LARGE SCALE GENOMIC DNA]</scope>
    <source>
        <strain evidence="4 5">S1BR25-6</strain>
    </source>
</reference>
<protein>
    <submittedName>
        <fullName evidence="4">AAA domain-containing protein</fullName>
    </submittedName>
</protein>
<dbReference type="InterPro" id="IPR027417">
    <property type="entry name" value="P-loop_NTPase"/>
</dbReference>
<evidence type="ECO:0000313" key="5">
    <source>
        <dbReference type="Proteomes" id="UP001257060"/>
    </source>
</evidence>
<dbReference type="Pfam" id="PF13087">
    <property type="entry name" value="AAA_12"/>
    <property type="match status" value="1"/>
</dbReference>
<sequence>MIQELFTNWRLSQARLLKANTRHGSYPSVDVVTAAQNAQNVLDIDAPDHKGYIIPLHDTNGPSPTTQYIIWRPKTETIGWFDTGFGSSGIERFTDAENLSDTIIGHRLRYWLSENQLDPAEIEYDLPKTEVSPSDTLSQAEQNRFFTKLKQFVRKEKQTARETNWDYYTDLGLEESIRRNQIAGPFIYIGTGQGRGGEQGLQFQITQDEDDDEEIDLRDDEGLFWGNLCIIDADVKKDAFPFPAKILDVNGGTLLFRPEWKQVNNRHVVEKHLKSGDIDVWVKELLNPVPYQRQLDAIQQVKQSNSKRQLITGTRPVEFLANEYNIPDPEIDLNTYQQKALTWADGATDIMCIHGPPGTGKTRTLTAYVQYAVSQDQSVLVTAHSNQAVDNLIAGDSTLDEPEADTLHAMAQSTDSPITIARVGSNTRNRVIEKNYLNKSIGAANVVAATTSGASEFDQNTFDIAIVDEATQASRPSTAIVLNCAKKLILAGDHKQLPPYCADETMQDEELHISLFEHLLDRYGPEISVLLRKQYRMNKEIADFPNQAFYDGELETAERNKGWQIDDLKPLMGIDIIGTEQRESYGNSFYNLEEAEAVAKQVKLLAMSGVSPEDIGVISAYSGQKRKIQRKINQLDIDGAGRVTVDTVDSFQGGEREAIIVSFVRSNDQGNSGFLEFPDVGPRRLNVALTRARKRLVLVGNWRTLGTRAPHRSSEDSCAHYYANLAEHIYSADRMLSLIEPSSGTTGDSQETFHDRMDSGPTCDPDAENTMSEDKANQDLGENSSKNQSENKKESKNGNDRKQKKNKSNQETKEDSTRMYYAKRYGDSWPLEQKKQFLREHNVSAARMGWKV</sequence>
<feature type="region of interest" description="Disordered" evidence="1">
    <location>
        <begin position="740"/>
        <end position="820"/>
    </location>
</feature>
<evidence type="ECO:0000313" key="4">
    <source>
        <dbReference type="EMBL" id="MDS0300930.1"/>
    </source>
</evidence>
<dbReference type="EMBL" id="JAMQOP010000005">
    <property type="protein sequence ID" value="MDS0300930.1"/>
    <property type="molecule type" value="Genomic_DNA"/>
</dbReference>
<dbReference type="SUPFAM" id="SSF52540">
    <property type="entry name" value="P-loop containing nucleoside triphosphate hydrolases"/>
    <property type="match status" value="1"/>
</dbReference>
<feature type="domain" description="DNA2/NAM7 helicase helicase" evidence="2">
    <location>
        <begin position="430"/>
        <end position="501"/>
    </location>
</feature>